<dbReference type="Proteomes" id="UP001630127">
    <property type="component" value="Unassembled WGS sequence"/>
</dbReference>
<reference evidence="1 2" key="1">
    <citation type="submission" date="2024-11" db="EMBL/GenBank/DDBJ databases">
        <title>A near-complete genome assembly of Cinchona calisaya.</title>
        <authorList>
            <person name="Lian D.C."/>
            <person name="Zhao X.W."/>
            <person name="Wei L."/>
        </authorList>
    </citation>
    <scope>NUCLEOTIDE SEQUENCE [LARGE SCALE GENOMIC DNA]</scope>
    <source>
        <tissue evidence="1">Nenye</tissue>
    </source>
</reference>
<organism evidence="1 2">
    <name type="scientific">Cinchona calisaya</name>
    <dbReference type="NCBI Taxonomy" id="153742"/>
    <lineage>
        <taxon>Eukaryota</taxon>
        <taxon>Viridiplantae</taxon>
        <taxon>Streptophyta</taxon>
        <taxon>Embryophyta</taxon>
        <taxon>Tracheophyta</taxon>
        <taxon>Spermatophyta</taxon>
        <taxon>Magnoliopsida</taxon>
        <taxon>eudicotyledons</taxon>
        <taxon>Gunneridae</taxon>
        <taxon>Pentapetalae</taxon>
        <taxon>asterids</taxon>
        <taxon>lamiids</taxon>
        <taxon>Gentianales</taxon>
        <taxon>Rubiaceae</taxon>
        <taxon>Cinchonoideae</taxon>
        <taxon>Cinchoneae</taxon>
        <taxon>Cinchona</taxon>
    </lineage>
</organism>
<protein>
    <submittedName>
        <fullName evidence="1">Uncharacterized protein</fullName>
    </submittedName>
</protein>
<proteinExistence type="predicted"/>
<dbReference type="AlphaFoldDB" id="A0ABD2Y8S1"/>
<evidence type="ECO:0000313" key="1">
    <source>
        <dbReference type="EMBL" id="KAL3503878.1"/>
    </source>
</evidence>
<sequence length="95" mass="10466">MQDRGKTWVYPVKGKKASPYWKSLPLLEKHTPTTFVNIDAEGSLTMDNCGSETEVDGSKSIIADGLLIIDRIVTRVQKDPKKASSFKTNNIVANA</sequence>
<dbReference type="EMBL" id="JBJUIK010000014">
    <property type="protein sequence ID" value="KAL3503878.1"/>
    <property type="molecule type" value="Genomic_DNA"/>
</dbReference>
<comment type="caution">
    <text evidence="1">The sequence shown here is derived from an EMBL/GenBank/DDBJ whole genome shotgun (WGS) entry which is preliminary data.</text>
</comment>
<name>A0ABD2Y8S1_9GENT</name>
<evidence type="ECO:0000313" key="2">
    <source>
        <dbReference type="Proteomes" id="UP001630127"/>
    </source>
</evidence>
<gene>
    <name evidence="1" type="ORF">ACH5RR_033719</name>
</gene>
<keyword evidence="2" id="KW-1185">Reference proteome</keyword>
<accession>A0ABD2Y8S1</accession>